<organism evidence="2 3">
    <name type="scientific">Cirrhinus mrigala</name>
    <name type="common">Mrigala</name>
    <dbReference type="NCBI Taxonomy" id="683832"/>
    <lineage>
        <taxon>Eukaryota</taxon>
        <taxon>Metazoa</taxon>
        <taxon>Chordata</taxon>
        <taxon>Craniata</taxon>
        <taxon>Vertebrata</taxon>
        <taxon>Euteleostomi</taxon>
        <taxon>Actinopterygii</taxon>
        <taxon>Neopterygii</taxon>
        <taxon>Teleostei</taxon>
        <taxon>Ostariophysi</taxon>
        <taxon>Cypriniformes</taxon>
        <taxon>Cyprinidae</taxon>
        <taxon>Labeoninae</taxon>
        <taxon>Labeonini</taxon>
        <taxon>Cirrhinus</taxon>
    </lineage>
</organism>
<gene>
    <name evidence="2" type="ORF">M9458_048055</name>
</gene>
<reference evidence="2 3" key="1">
    <citation type="submission" date="2024-05" db="EMBL/GenBank/DDBJ databases">
        <title>Genome sequencing and assembly of Indian major carp, Cirrhinus mrigala (Hamilton, 1822).</title>
        <authorList>
            <person name="Mohindra V."/>
            <person name="Chowdhury L.M."/>
            <person name="Lal K."/>
            <person name="Jena J.K."/>
        </authorList>
    </citation>
    <scope>NUCLEOTIDE SEQUENCE [LARGE SCALE GENOMIC DNA]</scope>
    <source>
        <strain evidence="2">CM1030</strain>
        <tissue evidence="2">Blood</tissue>
    </source>
</reference>
<dbReference type="AlphaFoldDB" id="A0ABD0N3V1"/>
<keyword evidence="3" id="KW-1185">Reference proteome</keyword>
<evidence type="ECO:0000313" key="3">
    <source>
        <dbReference type="Proteomes" id="UP001529510"/>
    </source>
</evidence>
<dbReference type="Proteomes" id="UP001529510">
    <property type="component" value="Unassembled WGS sequence"/>
</dbReference>
<feature type="non-terminal residue" evidence="2">
    <location>
        <position position="49"/>
    </location>
</feature>
<evidence type="ECO:0000313" key="2">
    <source>
        <dbReference type="EMBL" id="KAL0156809.1"/>
    </source>
</evidence>
<proteinExistence type="predicted"/>
<evidence type="ECO:0000256" key="1">
    <source>
        <dbReference type="SAM" id="MobiDB-lite"/>
    </source>
</evidence>
<comment type="caution">
    <text evidence="2">The sequence shown here is derived from an EMBL/GenBank/DDBJ whole genome shotgun (WGS) entry which is preliminary data.</text>
</comment>
<protein>
    <submittedName>
        <fullName evidence="2">Uncharacterized protein</fullName>
    </submittedName>
</protein>
<feature type="compositionally biased region" description="Basic and acidic residues" evidence="1">
    <location>
        <begin position="1"/>
        <end position="33"/>
    </location>
</feature>
<accession>A0ABD0N3V1</accession>
<feature type="region of interest" description="Disordered" evidence="1">
    <location>
        <begin position="1"/>
        <end position="49"/>
    </location>
</feature>
<name>A0ABD0N3V1_CIRMR</name>
<dbReference type="EMBL" id="JAMKFB020000024">
    <property type="protein sequence ID" value="KAL0156809.1"/>
    <property type="molecule type" value="Genomic_DNA"/>
</dbReference>
<sequence>GLPQQREHREQRLEDPQHGEEQVVRLHGQDARGEAGVAGGYFKRARTTK</sequence>
<feature type="non-terminal residue" evidence="2">
    <location>
        <position position="1"/>
    </location>
</feature>